<dbReference type="EMBL" id="CADCUJ010000076">
    <property type="protein sequence ID" value="CAA9354942.1"/>
    <property type="molecule type" value="Genomic_DNA"/>
</dbReference>
<dbReference type="Gene3D" id="3.30.420.60">
    <property type="entry name" value="eRF1 domain 2"/>
    <property type="match status" value="1"/>
</dbReference>
<evidence type="ECO:0000313" key="1">
    <source>
        <dbReference type="EMBL" id="CAA9354942.1"/>
    </source>
</evidence>
<reference evidence="1" key="1">
    <citation type="submission" date="2020-02" db="EMBL/GenBank/DDBJ databases">
        <authorList>
            <person name="Meier V. D."/>
        </authorList>
    </citation>
    <scope>NUCLEOTIDE SEQUENCE</scope>
    <source>
        <strain evidence="1">AVDCRST_MAG72</strain>
    </source>
</reference>
<proteinExistence type="predicted"/>
<dbReference type="Pfam" id="PF18844">
    <property type="entry name" value="baeRF_family2"/>
    <property type="match status" value="1"/>
</dbReference>
<sequence length="360" mass="38628">MNLGTIQHLYTHAGPFVTVHMDVSRDTEVAPQQLESRWTTASHELESVGVDRALIDQLGERVHQVPGVPGEARRTLVAVDTIVFDDVRAGHSIWPEVTSLSPLPDLAGWLHQVDGQLSFVLVTADREGADIDFYRASSKPDPEHEEVHGQNLHITKVPQGDWAQKEFQQTAENVWRKNARDVADAVRHVTSAHRPRIVLVAGDVRARTEIASALDGLSSEITQLDAGGRAAGSSTEALWAQVQEVLASLEAHDEQEISDRLQEATNRGSGATLGLDDTLDALVQGKVERLVLDLQAAREIGVRPAKHPGLALPASAGEADELPADEVLVAAGAATDAQLSVLPAAQTKGGGIAALLRWDS</sequence>
<dbReference type="InterPro" id="IPR042226">
    <property type="entry name" value="eFR1_2_sf"/>
</dbReference>
<name>A0A6J4MD07_9ACTN</name>
<protein>
    <submittedName>
        <fullName evidence="1">Uncharacterized protein</fullName>
    </submittedName>
</protein>
<gene>
    <name evidence="1" type="ORF">AVDCRST_MAG72-1715</name>
</gene>
<accession>A0A6J4MD07</accession>
<organism evidence="1">
    <name type="scientific">uncultured Nocardioidaceae bacterium</name>
    <dbReference type="NCBI Taxonomy" id="253824"/>
    <lineage>
        <taxon>Bacteria</taxon>
        <taxon>Bacillati</taxon>
        <taxon>Actinomycetota</taxon>
        <taxon>Actinomycetes</taxon>
        <taxon>Propionibacteriales</taxon>
        <taxon>Nocardioidaceae</taxon>
        <taxon>environmental samples</taxon>
    </lineage>
</organism>
<dbReference type="InterPro" id="IPR040701">
    <property type="entry name" value="Bact_RF_family2"/>
</dbReference>
<dbReference type="AlphaFoldDB" id="A0A6J4MD07"/>